<dbReference type="EMBL" id="CP015579">
    <property type="protein sequence ID" value="ARU92351.1"/>
    <property type="molecule type" value="Genomic_DNA"/>
</dbReference>
<evidence type="ECO:0000313" key="3">
    <source>
        <dbReference type="EMBL" id="ARU96386.1"/>
    </source>
</evidence>
<gene>
    <name evidence="2" type="ORF">A7K98_00190</name>
    <name evidence="3" type="ORF">A7K99_00190</name>
</gene>
<dbReference type="CDD" id="cd04301">
    <property type="entry name" value="NAT_SF"/>
    <property type="match status" value="1"/>
</dbReference>
<dbReference type="GO" id="GO:0015940">
    <property type="term" value="P:pantothenate biosynthetic process"/>
    <property type="evidence" value="ECO:0007669"/>
    <property type="project" value="InterPro"/>
</dbReference>
<name>A0A1Y0L2W9_TATCI</name>
<evidence type="ECO:0000313" key="2">
    <source>
        <dbReference type="EMBL" id="ARU92351.1"/>
    </source>
</evidence>
<dbReference type="PROSITE" id="PS51186">
    <property type="entry name" value="GNAT"/>
    <property type="match status" value="1"/>
</dbReference>
<dbReference type="NCBIfam" id="NF033213">
    <property type="entry name" value="matur_PanM"/>
    <property type="match status" value="1"/>
</dbReference>
<dbReference type="InterPro" id="IPR040448">
    <property type="entry name" value="PanZ_GNAT"/>
</dbReference>
<dbReference type="RefSeq" id="WP_157665801.1">
    <property type="nucleotide sequence ID" value="NZ_CP015579.1"/>
</dbReference>
<sequence length="129" mass="14976">MRLTIELLQQPSPPELADLSKIWPDKAAADFLQHEEDSRYYVARFNQRLLAGLEIQLLPSEAVISQIMVREATRRRGIGRYLLEETLRMNPDVQRWRISPDQQPLSGTASMFLYACGFRSEQGIWIFSH</sequence>
<organism evidence="2 5">
    <name type="scientific">Tatumella citrea</name>
    <name type="common">Pantoea citrea</name>
    <dbReference type="NCBI Taxonomy" id="53336"/>
    <lineage>
        <taxon>Bacteria</taxon>
        <taxon>Pseudomonadati</taxon>
        <taxon>Pseudomonadota</taxon>
        <taxon>Gammaproteobacteria</taxon>
        <taxon>Enterobacterales</taxon>
        <taxon>Erwiniaceae</taxon>
        <taxon>Tatumella</taxon>
    </lineage>
</organism>
<dbReference type="InterPro" id="IPR000182">
    <property type="entry name" value="GNAT_dom"/>
</dbReference>
<proteinExistence type="predicted"/>
<dbReference type="Proteomes" id="UP000195814">
    <property type="component" value="Chromosome"/>
</dbReference>
<dbReference type="InterPro" id="IPR032900">
    <property type="entry name" value="PanZ"/>
</dbReference>
<dbReference type="Pfam" id="PF12568">
    <property type="entry name" value="PanZ"/>
    <property type="match status" value="1"/>
</dbReference>
<evidence type="ECO:0000313" key="5">
    <source>
        <dbReference type="Proteomes" id="UP000195814"/>
    </source>
</evidence>
<dbReference type="Proteomes" id="UP000195729">
    <property type="component" value="Chromosome"/>
</dbReference>
<dbReference type="InterPro" id="IPR016181">
    <property type="entry name" value="Acyl_CoA_acyltransferase"/>
</dbReference>
<evidence type="ECO:0000313" key="4">
    <source>
        <dbReference type="Proteomes" id="UP000195729"/>
    </source>
</evidence>
<dbReference type="GO" id="GO:0031638">
    <property type="term" value="P:zymogen activation"/>
    <property type="evidence" value="ECO:0007669"/>
    <property type="project" value="InterPro"/>
</dbReference>
<dbReference type="AlphaFoldDB" id="A0A1Y0L2W9"/>
<evidence type="ECO:0000259" key="1">
    <source>
        <dbReference type="PROSITE" id="PS51186"/>
    </source>
</evidence>
<dbReference type="OrthoDB" id="5736859at2"/>
<dbReference type="Gene3D" id="3.40.630.30">
    <property type="match status" value="1"/>
</dbReference>
<reference evidence="4 5" key="1">
    <citation type="submission" date="2016-05" db="EMBL/GenBank/DDBJ databases">
        <title>Complete genome sequence of two 2,5-diketo-D-glunonic acid producing strain Tatumella citrea.</title>
        <authorList>
            <person name="Duan C."/>
            <person name="Yang J."/>
            <person name="Yang S."/>
        </authorList>
    </citation>
    <scope>NUCLEOTIDE SEQUENCE [LARGE SCALE GENOMIC DNA]</scope>
    <source>
        <strain evidence="3 4">ATCC 39140</strain>
        <strain evidence="2 5">DSM 13699</strain>
    </source>
</reference>
<protein>
    <recommendedName>
        <fullName evidence="1">N-acetyltransferase domain-containing protein</fullName>
    </recommendedName>
</protein>
<dbReference type="GO" id="GO:0016747">
    <property type="term" value="F:acyltransferase activity, transferring groups other than amino-acyl groups"/>
    <property type="evidence" value="ECO:0007669"/>
    <property type="project" value="InterPro"/>
</dbReference>
<dbReference type="KEGG" id="tci:A7K98_00190"/>
<dbReference type="EMBL" id="CP015581">
    <property type="protein sequence ID" value="ARU96386.1"/>
    <property type="molecule type" value="Genomic_DNA"/>
</dbReference>
<accession>A0A1Y0L2W9</accession>
<dbReference type="SUPFAM" id="SSF55729">
    <property type="entry name" value="Acyl-CoA N-acyltransferases (Nat)"/>
    <property type="match status" value="1"/>
</dbReference>
<keyword evidence="4" id="KW-1185">Reference proteome</keyword>
<feature type="domain" description="N-acetyltransferase" evidence="1">
    <location>
        <begin position="1"/>
        <end position="129"/>
    </location>
</feature>